<sequence length="86" mass="10163">MIPTHVSNSSWLWFFDFSKTVAKRAFRVIQVFLSSYHIQSWFLTLTMECMIHPYYILSTNFVFNDSGYSQCAVCIFSSFWGFSFGR</sequence>
<gene>
    <name evidence="1" type="ORF">CK203_031687</name>
</gene>
<accession>A0A438I3H5</accession>
<name>A0A438I3H5_VITVI</name>
<dbReference type="AlphaFoldDB" id="A0A438I3H5"/>
<proteinExistence type="predicted"/>
<evidence type="ECO:0000313" key="2">
    <source>
        <dbReference type="Proteomes" id="UP000288805"/>
    </source>
</evidence>
<protein>
    <submittedName>
        <fullName evidence="1">Uncharacterized protein</fullName>
    </submittedName>
</protein>
<dbReference type="Proteomes" id="UP000288805">
    <property type="component" value="Unassembled WGS sequence"/>
</dbReference>
<comment type="caution">
    <text evidence="1">The sequence shown here is derived from an EMBL/GenBank/DDBJ whole genome shotgun (WGS) entry which is preliminary data.</text>
</comment>
<organism evidence="1 2">
    <name type="scientific">Vitis vinifera</name>
    <name type="common">Grape</name>
    <dbReference type="NCBI Taxonomy" id="29760"/>
    <lineage>
        <taxon>Eukaryota</taxon>
        <taxon>Viridiplantae</taxon>
        <taxon>Streptophyta</taxon>
        <taxon>Embryophyta</taxon>
        <taxon>Tracheophyta</taxon>
        <taxon>Spermatophyta</taxon>
        <taxon>Magnoliopsida</taxon>
        <taxon>eudicotyledons</taxon>
        <taxon>Gunneridae</taxon>
        <taxon>Pentapetalae</taxon>
        <taxon>rosids</taxon>
        <taxon>Vitales</taxon>
        <taxon>Vitaceae</taxon>
        <taxon>Viteae</taxon>
        <taxon>Vitis</taxon>
    </lineage>
</organism>
<dbReference type="EMBL" id="QGNW01000148">
    <property type="protein sequence ID" value="RVW91254.1"/>
    <property type="molecule type" value="Genomic_DNA"/>
</dbReference>
<evidence type="ECO:0000313" key="1">
    <source>
        <dbReference type="EMBL" id="RVW91254.1"/>
    </source>
</evidence>
<reference evidence="1 2" key="1">
    <citation type="journal article" date="2018" name="PLoS Genet.">
        <title>Population sequencing reveals clonal diversity and ancestral inbreeding in the grapevine cultivar Chardonnay.</title>
        <authorList>
            <person name="Roach M.J."/>
            <person name="Johnson D.L."/>
            <person name="Bohlmann J."/>
            <person name="van Vuuren H.J."/>
            <person name="Jones S.J."/>
            <person name="Pretorius I.S."/>
            <person name="Schmidt S.A."/>
            <person name="Borneman A.R."/>
        </authorList>
    </citation>
    <scope>NUCLEOTIDE SEQUENCE [LARGE SCALE GENOMIC DNA]</scope>
    <source>
        <strain evidence="2">cv. Chardonnay</strain>
        <tissue evidence="1">Leaf</tissue>
    </source>
</reference>